<sequence>SRGALPVNVEHSIYSDHMPFSVRGIHTARIKGSNSFSGVRGTRGWGHTRADTEDKVDVRKLREISAALARILLRLATMDGIPLKRKTDAEVREMLKGYGYDEVMAILGNYPLWLR</sequence>
<reference evidence="1" key="1">
    <citation type="journal article" date="2014" name="Front. Microbiol.">
        <title>High frequency of phylogenetically diverse reductive dehalogenase-homologous genes in deep subseafloor sedimentary metagenomes.</title>
        <authorList>
            <person name="Kawai M."/>
            <person name="Futagami T."/>
            <person name="Toyoda A."/>
            <person name="Takaki Y."/>
            <person name="Nishi S."/>
            <person name="Hori S."/>
            <person name="Arai W."/>
            <person name="Tsubouchi T."/>
            <person name="Morono Y."/>
            <person name="Uchiyama I."/>
            <person name="Ito T."/>
            <person name="Fujiyama A."/>
            <person name="Inagaki F."/>
            <person name="Takami H."/>
        </authorList>
    </citation>
    <scope>NUCLEOTIDE SEQUENCE</scope>
    <source>
        <strain evidence="1">Expedition CK06-06</strain>
    </source>
</reference>
<name>X0UZA7_9ZZZZ</name>
<dbReference type="AlphaFoldDB" id="X0UZA7"/>
<gene>
    <name evidence="1" type="ORF">S01H1_32604</name>
</gene>
<protein>
    <recommendedName>
        <fullName evidence="2">Peptidase M28 domain-containing protein</fullName>
    </recommendedName>
</protein>
<feature type="non-terminal residue" evidence="1">
    <location>
        <position position="1"/>
    </location>
</feature>
<evidence type="ECO:0008006" key="2">
    <source>
        <dbReference type="Google" id="ProtNLM"/>
    </source>
</evidence>
<dbReference type="EMBL" id="BARS01020197">
    <property type="protein sequence ID" value="GAG04487.1"/>
    <property type="molecule type" value="Genomic_DNA"/>
</dbReference>
<evidence type="ECO:0000313" key="1">
    <source>
        <dbReference type="EMBL" id="GAG04487.1"/>
    </source>
</evidence>
<proteinExistence type="predicted"/>
<organism evidence="1">
    <name type="scientific">marine sediment metagenome</name>
    <dbReference type="NCBI Taxonomy" id="412755"/>
    <lineage>
        <taxon>unclassified sequences</taxon>
        <taxon>metagenomes</taxon>
        <taxon>ecological metagenomes</taxon>
    </lineage>
</organism>
<comment type="caution">
    <text evidence="1">The sequence shown here is derived from an EMBL/GenBank/DDBJ whole genome shotgun (WGS) entry which is preliminary data.</text>
</comment>
<accession>X0UZA7</accession>
<dbReference type="Gene3D" id="3.40.630.10">
    <property type="entry name" value="Zn peptidases"/>
    <property type="match status" value="1"/>
</dbReference>